<evidence type="ECO:0000313" key="2">
    <source>
        <dbReference type="Proteomes" id="UP000054815"/>
    </source>
</evidence>
<dbReference type="AlphaFoldDB" id="A0A0V0YGG1"/>
<sequence>MIIADSGRAYPSIDCGKEGTAELADGSDLLMLLLGIIGGRMKVFQTWVRYQPGGGVAVKNKIVAENNSQMVFKAAKHDRCTNSAGQ</sequence>
<accession>A0A0V0YGG1</accession>
<dbReference type="Proteomes" id="UP000054815">
    <property type="component" value="Unassembled WGS sequence"/>
</dbReference>
<name>A0A0V0YGG1_TRIPS</name>
<proteinExistence type="predicted"/>
<evidence type="ECO:0000313" key="1">
    <source>
        <dbReference type="EMBL" id="KRX99475.1"/>
    </source>
</evidence>
<protein>
    <submittedName>
        <fullName evidence="1">Uncharacterized protein</fullName>
    </submittedName>
</protein>
<gene>
    <name evidence="1" type="ORF">T4E_5644</name>
</gene>
<dbReference type="EMBL" id="JYDU01000014">
    <property type="protein sequence ID" value="KRX99475.1"/>
    <property type="molecule type" value="Genomic_DNA"/>
</dbReference>
<comment type="caution">
    <text evidence="1">The sequence shown here is derived from an EMBL/GenBank/DDBJ whole genome shotgun (WGS) entry which is preliminary data.</text>
</comment>
<reference evidence="1 2" key="1">
    <citation type="submission" date="2015-01" db="EMBL/GenBank/DDBJ databases">
        <title>Evolution of Trichinella species and genotypes.</title>
        <authorList>
            <person name="Korhonen P.K."/>
            <person name="Edoardo P."/>
            <person name="Giuseppe L.R."/>
            <person name="Gasser R.B."/>
        </authorList>
    </citation>
    <scope>NUCLEOTIDE SEQUENCE [LARGE SCALE GENOMIC DNA]</scope>
    <source>
        <strain evidence="1">ISS141</strain>
    </source>
</reference>
<organism evidence="1 2">
    <name type="scientific">Trichinella pseudospiralis</name>
    <name type="common">Parasitic roundworm</name>
    <dbReference type="NCBI Taxonomy" id="6337"/>
    <lineage>
        <taxon>Eukaryota</taxon>
        <taxon>Metazoa</taxon>
        <taxon>Ecdysozoa</taxon>
        <taxon>Nematoda</taxon>
        <taxon>Enoplea</taxon>
        <taxon>Dorylaimia</taxon>
        <taxon>Trichinellida</taxon>
        <taxon>Trichinellidae</taxon>
        <taxon>Trichinella</taxon>
    </lineage>
</organism>